<dbReference type="Proteomes" id="UP001157502">
    <property type="component" value="Chromosome 6"/>
</dbReference>
<reference evidence="1" key="1">
    <citation type="submission" date="2021-05" db="EMBL/GenBank/DDBJ databases">
        <authorList>
            <person name="Pan Q."/>
            <person name="Jouanno E."/>
            <person name="Zahm M."/>
            <person name="Klopp C."/>
            <person name="Cabau C."/>
            <person name="Louis A."/>
            <person name="Berthelot C."/>
            <person name="Parey E."/>
            <person name="Roest Crollius H."/>
            <person name="Montfort J."/>
            <person name="Robinson-Rechavi M."/>
            <person name="Bouchez O."/>
            <person name="Lampietro C."/>
            <person name="Lopez Roques C."/>
            <person name="Donnadieu C."/>
            <person name="Postlethwait J."/>
            <person name="Bobe J."/>
            <person name="Dillon D."/>
            <person name="Chandos A."/>
            <person name="von Hippel F."/>
            <person name="Guiguen Y."/>
        </authorList>
    </citation>
    <scope>NUCLEOTIDE SEQUENCE</scope>
    <source>
        <strain evidence="1">YG-Jan2019</strain>
    </source>
</reference>
<comment type="caution">
    <text evidence="1">The sequence shown here is derived from an EMBL/GenBank/DDBJ whole genome shotgun (WGS) entry which is preliminary data.</text>
</comment>
<protein>
    <submittedName>
        <fullName evidence="1">Uncharacterized protein</fullName>
    </submittedName>
</protein>
<gene>
    <name evidence="1" type="ORF">DPEC_G00078540</name>
</gene>
<evidence type="ECO:0000313" key="1">
    <source>
        <dbReference type="EMBL" id="KAJ8010764.1"/>
    </source>
</evidence>
<evidence type="ECO:0000313" key="2">
    <source>
        <dbReference type="Proteomes" id="UP001157502"/>
    </source>
</evidence>
<organism evidence="1 2">
    <name type="scientific">Dallia pectoralis</name>
    <name type="common">Alaska blackfish</name>
    <dbReference type="NCBI Taxonomy" id="75939"/>
    <lineage>
        <taxon>Eukaryota</taxon>
        <taxon>Metazoa</taxon>
        <taxon>Chordata</taxon>
        <taxon>Craniata</taxon>
        <taxon>Vertebrata</taxon>
        <taxon>Euteleostomi</taxon>
        <taxon>Actinopterygii</taxon>
        <taxon>Neopterygii</taxon>
        <taxon>Teleostei</taxon>
        <taxon>Protacanthopterygii</taxon>
        <taxon>Esociformes</taxon>
        <taxon>Umbridae</taxon>
        <taxon>Dallia</taxon>
    </lineage>
</organism>
<keyword evidence="2" id="KW-1185">Reference proteome</keyword>
<sequence length="366" mass="40554">MNHTPYMNLVTRTSWTSSYSPIVYSKTKPKDGEEKAVHWQKIKWFHYPKEPRTIFFKYDFTDPTFHKLVAKQATRGTRSTQSVSKPSSMYESPPGISALKKKDLLSLCSNRSTPHTYTEFYNALTLDTVIPSCFECSPPPACRTKANPILPGTQNMEGVGKLISQSAAMSGIFGLITGTPTLLAASEVKQKPAAPSLNIEELPSLYTAPELDLKYVAPVAGPVEQAVGDLRKWAEPFTNQCQETRLVALEKAEVVYRMVEPTLSTSISTVQETYKFLNDPPPDLYPSVGVIGFSGFVGLYLAKSSRVKRLVLPVGLVSLTASMFYPQQAALLLKVSRESVQTWRQQGQNAAEMFWKDLPIGKGKAD</sequence>
<accession>A0ACC2H451</accession>
<proteinExistence type="predicted"/>
<dbReference type="EMBL" id="CM055733">
    <property type="protein sequence ID" value="KAJ8010764.1"/>
    <property type="molecule type" value="Genomic_DNA"/>
</dbReference>
<name>A0ACC2H451_DALPE</name>